<dbReference type="Pfam" id="PF22936">
    <property type="entry name" value="Pol_BBD"/>
    <property type="match status" value="1"/>
</dbReference>
<accession>A0A6A6KBC6</accession>
<sequence>MMQTQSFSETSAMAVKRSKPDVTRFHCAKPGHVKANCFWLIGFPPNFKFSKSKVGSGSFFANSKQASAQQVTGKCSVVVDNIPKLNLSKEQVNKLMSLLNDQANITVPNPISFSSPNQNVSQVNTVGICSYILSAVSHSIFHKILLTDFIQPPWIVDSGATDHIICNSSLFHTFVSVSDSFVSLPNGVKVQVTVVGPFIMDNDWIG</sequence>
<gene>
    <name evidence="2" type="ORF">GH714_011262</name>
    <name evidence="3" type="ORF">GH714_011330</name>
</gene>
<dbReference type="AlphaFoldDB" id="A0A6A6KBC6"/>
<evidence type="ECO:0000259" key="1">
    <source>
        <dbReference type="Pfam" id="PF22936"/>
    </source>
</evidence>
<keyword evidence="4" id="KW-1185">Reference proteome</keyword>
<dbReference type="Proteomes" id="UP000467840">
    <property type="component" value="Chromosome 3"/>
</dbReference>
<name>A0A6A6KBC6_HEVBR</name>
<proteinExistence type="predicted"/>
<evidence type="ECO:0000313" key="3">
    <source>
        <dbReference type="EMBL" id="KAF2286177.1"/>
    </source>
</evidence>
<comment type="caution">
    <text evidence="2">The sequence shown here is derived from an EMBL/GenBank/DDBJ whole genome shotgun (WGS) entry which is preliminary data.</text>
</comment>
<dbReference type="EMBL" id="JAAGAX010000017">
    <property type="protein sequence ID" value="KAF2286177.1"/>
    <property type="molecule type" value="Genomic_DNA"/>
</dbReference>
<dbReference type="PANTHER" id="PTHR34222">
    <property type="entry name" value="GAG_PRE-INTEGRS DOMAIN-CONTAINING PROTEIN"/>
    <property type="match status" value="1"/>
</dbReference>
<dbReference type="PANTHER" id="PTHR34222:SF97">
    <property type="entry name" value="CATALYTIC REGION, PUTATIVE-RELATED"/>
    <property type="match status" value="1"/>
</dbReference>
<feature type="domain" description="Retrovirus-related Pol polyprotein from transposon TNT 1-94-like beta-barrel" evidence="1">
    <location>
        <begin position="154"/>
        <end position="196"/>
    </location>
</feature>
<dbReference type="InterPro" id="IPR054722">
    <property type="entry name" value="PolX-like_BBD"/>
</dbReference>
<evidence type="ECO:0000313" key="4">
    <source>
        <dbReference type="Proteomes" id="UP000467840"/>
    </source>
</evidence>
<reference evidence="2 4" key="1">
    <citation type="journal article" date="2020" name="Mol. Plant">
        <title>The Chromosome-Based Rubber Tree Genome Provides New Insights into Spurge Genome Evolution and Rubber Biosynthesis.</title>
        <authorList>
            <person name="Liu J."/>
            <person name="Shi C."/>
            <person name="Shi C.C."/>
            <person name="Li W."/>
            <person name="Zhang Q.J."/>
            <person name="Zhang Y."/>
            <person name="Li K."/>
            <person name="Lu H.F."/>
            <person name="Shi C."/>
            <person name="Zhu S.T."/>
            <person name="Xiao Z.Y."/>
            <person name="Nan H."/>
            <person name="Yue Y."/>
            <person name="Zhu X.G."/>
            <person name="Wu Y."/>
            <person name="Hong X.N."/>
            <person name="Fan G.Y."/>
            <person name="Tong Y."/>
            <person name="Zhang D."/>
            <person name="Mao C.L."/>
            <person name="Liu Y.L."/>
            <person name="Hao S.J."/>
            <person name="Liu W.Q."/>
            <person name="Lv M.Q."/>
            <person name="Zhang H.B."/>
            <person name="Liu Y."/>
            <person name="Hu-Tang G.R."/>
            <person name="Wang J.P."/>
            <person name="Wang J.H."/>
            <person name="Sun Y.H."/>
            <person name="Ni S.B."/>
            <person name="Chen W.B."/>
            <person name="Zhang X.C."/>
            <person name="Jiao Y.N."/>
            <person name="Eichler E.E."/>
            <person name="Li G.H."/>
            <person name="Liu X."/>
            <person name="Gao L.Z."/>
        </authorList>
    </citation>
    <scope>NUCLEOTIDE SEQUENCE [LARGE SCALE GENOMIC DNA]</scope>
    <source>
        <strain evidence="4">cv. GT1</strain>
        <tissue evidence="2">Leaf</tissue>
    </source>
</reference>
<dbReference type="EMBL" id="JAAGAX010000017">
    <property type="protein sequence ID" value="KAF2286171.1"/>
    <property type="molecule type" value="Genomic_DNA"/>
</dbReference>
<evidence type="ECO:0000313" key="2">
    <source>
        <dbReference type="EMBL" id="KAF2286171.1"/>
    </source>
</evidence>
<protein>
    <recommendedName>
        <fullName evidence="1">Retrovirus-related Pol polyprotein from transposon TNT 1-94-like beta-barrel domain-containing protein</fullName>
    </recommendedName>
</protein>
<organism evidence="2 4">
    <name type="scientific">Hevea brasiliensis</name>
    <name type="common">Para rubber tree</name>
    <name type="synonym">Siphonia brasiliensis</name>
    <dbReference type="NCBI Taxonomy" id="3981"/>
    <lineage>
        <taxon>Eukaryota</taxon>
        <taxon>Viridiplantae</taxon>
        <taxon>Streptophyta</taxon>
        <taxon>Embryophyta</taxon>
        <taxon>Tracheophyta</taxon>
        <taxon>Spermatophyta</taxon>
        <taxon>Magnoliopsida</taxon>
        <taxon>eudicotyledons</taxon>
        <taxon>Gunneridae</taxon>
        <taxon>Pentapetalae</taxon>
        <taxon>rosids</taxon>
        <taxon>fabids</taxon>
        <taxon>Malpighiales</taxon>
        <taxon>Euphorbiaceae</taxon>
        <taxon>Crotonoideae</taxon>
        <taxon>Micrandreae</taxon>
        <taxon>Hevea</taxon>
    </lineage>
</organism>